<evidence type="ECO:0000259" key="1">
    <source>
        <dbReference type="Pfam" id="PF12705"/>
    </source>
</evidence>
<dbReference type="InterPro" id="IPR038726">
    <property type="entry name" value="PDDEXK_AddAB-type"/>
</dbReference>
<keyword evidence="3" id="KW-1185">Reference proteome</keyword>
<dbReference type="SUPFAM" id="SSF52540">
    <property type="entry name" value="P-loop containing nucleoside triphosphate hydrolases"/>
    <property type="match status" value="1"/>
</dbReference>
<dbReference type="InterPro" id="IPR027417">
    <property type="entry name" value="P-loop_NTPase"/>
</dbReference>
<dbReference type="InterPro" id="IPR014153">
    <property type="entry name" value="Ds_break_AddB"/>
</dbReference>
<dbReference type="AlphaFoldDB" id="A0A1M7E4R3"/>
<dbReference type="SUPFAM" id="SSF52980">
    <property type="entry name" value="Restriction endonuclease-like"/>
    <property type="match status" value="1"/>
</dbReference>
<dbReference type="Pfam" id="PF12705">
    <property type="entry name" value="PDDEXK_1"/>
    <property type="match status" value="1"/>
</dbReference>
<feature type="domain" description="PD-(D/E)XK endonuclease-like" evidence="1">
    <location>
        <begin position="711"/>
        <end position="920"/>
    </location>
</feature>
<dbReference type="InterPro" id="IPR011335">
    <property type="entry name" value="Restrct_endonuc-II-like"/>
</dbReference>
<dbReference type="OrthoDB" id="9780606at2"/>
<dbReference type="Gene3D" id="3.90.320.10">
    <property type="match status" value="1"/>
</dbReference>
<accession>A0A1M7E4R3</accession>
<dbReference type="NCBIfam" id="TIGR02786">
    <property type="entry name" value="addB_alphas"/>
    <property type="match status" value="1"/>
</dbReference>
<proteinExistence type="predicted"/>
<reference evidence="2 3" key="1">
    <citation type="submission" date="2016-11" db="EMBL/GenBank/DDBJ databases">
        <authorList>
            <person name="Jaros S."/>
            <person name="Januszkiewicz K."/>
            <person name="Wedrychowicz H."/>
        </authorList>
    </citation>
    <scope>NUCLEOTIDE SEQUENCE [LARGE SCALE GENOMIC DNA]</scope>
    <source>
        <strain evidence="2 3">DSM 29589</strain>
    </source>
</reference>
<dbReference type="Proteomes" id="UP000183974">
    <property type="component" value="Unassembled WGS sequence"/>
</dbReference>
<dbReference type="RefSeq" id="WP_073035095.1">
    <property type="nucleotide sequence ID" value="NZ_BMLR01000006.1"/>
</dbReference>
<evidence type="ECO:0000313" key="3">
    <source>
        <dbReference type="Proteomes" id="UP000183974"/>
    </source>
</evidence>
<organism evidence="2 3">
    <name type="scientific">Roseovarius pacificus</name>
    <dbReference type="NCBI Taxonomy" id="337701"/>
    <lineage>
        <taxon>Bacteria</taxon>
        <taxon>Pseudomonadati</taxon>
        <taxon>Pseudomonadota</taxon>
        <taxon>Alphaproteobacteria</taxon>
        <taxon>Rhodobacterales</taxon>
        <taxon>Roseobacteraceae</taxon>
        <taxon>Roseovarius</taxon>
    </lineage>
</organism>
<dbReference type="InterPro" id="IPR011604">
    <property type="entry name" value="PDDEXK-like_dom_sf"/>
</dbReference>
<dbReference type="EMBL" id="FRBR01000006">
    <property type="protein sequence ID" value="SHL86399.1"/>
    <property type="molecule type" value="Genomic_DNA"/>
</dbReference>
<evidence type="ECO:0000313" key="2">
    <source>
        <dbReference type="EMBL" id="SHL86399.1"/>
    </source>
</evidence>
<gene>
    <name evidence="2" type="ORF">SAMN05444398_106178</name>
</gene>
<sequence>MFDPTDSPRVFGTPLGVDFPRALVDGLMSRHATHPPEALARVHLIVNTRRMARRIRSLFDQGPALLLPRISLLTDLGESWDLAHIPDPVPALRRRLELTQLVSSLLHAEPDIAPRSSLYALADSLAALMDEMHGEGVSPDRIEDLDISDQSGHWDRIKAFLGIVRHYFETGTEHPDVETRQRLVIEHVTRTWQDSPPDHPVIIAGSTGSRGATQLLMQAVAKLPQGAVVLPGVDFDMPADVWATLDDALLSEDHPQYRFAHLMTNLGLFPGQIMHWTNATPASPARNRLLSLALRPAPVTDQWLQDGPSLTDLDRATAGITLVEAQSTRSEALAIAMRLRQAAEDGQTAALITPDRTLTRQVTAALDRWAILPDDSAGMPLHLSPPGRFLRHVGDLFRDRLTAELLLTLLKHPLTHSDGDRGPHLRLTRELELHLRRHGPPYPQSADLMAWADAQNDPLALPWAQWISDCITAKEVTGDHPLVDLVAAHIDLATRIASGPDAVDGGRLWQNDAGQEAWKTVSNLQDHAEHGGRINAADYTSLFHAVLSAGEVRNPDTPHPDILIWGTLEARVQGADLLILAGLNEGSWPEAPNPDPWLNRALRNQAGLLLPERRIGLSAHDFQQAASAPEVWFTRSIRSDDAETVPSRWLNRIKNLLAGLPDQNGPRALAEMADRGAAWLQRVQALEEPGSVPAATRPAPCPPVAARPRDLSVTEIKRLIRDPYAIYARHVLGLRPLDPLMKLPDALLRGIVLHESLEQFIRDTLDDPGQCTREALLAKTETILAENVPWAEARAIWRARMERVADWFIEGEFARRDIARPSALEARGKATLPDLGVTLKAQADRIDMDTRGALYIYDYKTGTPPSASEQEFFDKQLLLEAAIAEQAGFGDIAPSKVAQAAFIGLGSTPKIVNAPLDKEPPEKVWKEFEALMRAYLEPDRGFASRRAMQKKTDKGDYDQLARFGEWDITDTPDTQEVG</sequence>
<dbReference type="STRING" id="337701.SAMN05444398_106178"/>
<protein>
    <submittedName>
        <fullName evidence="2">Double-strand break repair protein AddB</fullName>
    </submittedName>
</protein>
<name>A0A1M7E4R3_9RHOB</name>